<comment type="caution">
    <text evidence="3">The sequence shown here is derived from an EMBL/GenBank/DDBJ whole genome shotgun (WGS) entry which is preliminary data.</text>
</comment>
<evidence type="ECO:0000256" key="1">
    <source>
        <dbReference type="SAM" id="MobiDB-lite"/>
    </source>
</evidence>
<feature type="compositionally biased region" description="Basic and acidic residues" evidence="1">
    <location>
        <begin position="127"/>
        <end position="155"/>
    </location>
</feature>
<evidence type="ECO:0000259" key="2">
    <source>
        <dbReference type="Pfam" id="PF13963"/>
    </source>
</evidence>
<dbReference type="STRING" id="4072.A0A2G3A676"/>
<dbReference type="InterPro" id="IPR044639">
    <property type="entry name" value="CGS1/2"/>
</dbReference>
<dbReference type="EMBL" id="AYRZ02000002">
    <property type="protein sequence ID" value="PHT89690.1"/>
    <property type="molecule type" value="Genomic_DNA"/>
</dbReference>
<dbReference type="GO" id="GO:0009086">
    <property type="term" value="P:methionine biosynthetic process"/>
    <property type="evidence" value="ECO:0007669"/>
    <property type="project" value="InterPro"/>
</dbReference>
<protein>
    <recommendedName>
        <fullName evidence="2">Transposase-associated domain-containing protein</fullName>
    </recommendedName>
</protein>
<evidence type="ECO:0000313" key="4">
    <source>
        <dbReference type="Proteomes" id="UP000222542"/>
    </source>
</evidence>
<dbReference type="Pfam" id="PF13963">
    <property type="entry name" value="Transpos_assoc"/>
    <property type="match status" value="1"/>
</dbReference>
<name>A0A2G3A676_CAPAN</name>
<sequence length="198" mass="22423">MTSFGGVVSFEVDGDLLTTAKFVDALRIPYIVPSFGAGNLKMNKSWMRCTDTSRDVYIKGVDNFLQFAFNHSKVDGEIPCPCTLCNNVLNWSRADVREYLILSGIAKNYTRWFHHGESAPKKQPINQKEEGKEQGDLSQTKEKEQGDPSQKRSDDIFEMIYDDTGHEFMEDFSGVKFKQGDTSKPTSKIFKLVEDVAQ</sequence>
<evidence type="ECO:0000313" key="3">
    <source>
        <dbReference type="EMBL" id="PHT89690.1"/>
    </source>
</evidence>
<reference evidence="3 4" key="2">
    <citation type="journal article" date="2017" name="Genome Biol.">
        <title>New reference genome sequences of hot pepper reveal the massive evolution of plant disease-resistance genes by retroduplication.</title>
        <authorList>
            <person name="Kim S."/>
            <person name="Park J."/>
            <person name="Yeom S.I."/>
            <person name="Kim Y.M."/>
            <person name="Seo E."/>
            <person name="Kim K.T."/>
            <person name="Kim M.S."/>
            <person name="Lee J.M."/>
            <person name="Cheong K."/>
            <person name="Shin H.S."/>
            <person name="Kim S.B."/>
            <person name="Han K."/>
            <person name="Lee J."/>
            <person name="Park M."/>
            <person name="Lee H.A."/>
            <person name="Lee H.Y."/>
            <person name="Lee Y."/>
            <person name="Oh S."/>
            <person name="Lee J.H."/>
            <person name="Choi E."/>
            <person name="Choi E."/>
            <person name="Lee S.E."/>
            <person name="Jeon J."/>
            <person name="Kim H."/>
            <person name="Choi G."/>
            <person name="Song H."/>
            <person name="Lee J."/>
            <person name="Lee S.C."/>
            <person name="Kwon J.K."/>
            <person name="Lee H.Y."/>
            <person name="Koo N."/>
            <person name="Hong Y."/>
            <person name="Kim R.W."/>
            <person name="Kang W.H."/>
            <person name="Huh J.H."/>
            <person name="Kang B.C."/>
            <person name="Yang T.J."/>
            <person name="Lee Y.H."/>
            <person name="Bennetzen J.L."/>
            <person name="Choi D."/>
        </authorList>
    </citation>
    <scope>NUCLEOTIDE SEQUENCE [LARGE SCALE GENOMIC DNA]</scope>
    <source>
        <strain evidence="4">cv. CM334</strain>
    </source>
</reference>
<dbReference type="Gramene" id="PHT89690">
    <property type="protein sequence ID" value="PHT89690"/>
    <property type="gene ID" value="T459_04803"/>
</dbReference>
<feature type="domain" description="Transposase-associated" evidence="2">
    <location>
        <begin position="44"/>
        <end position="117"/>
    </location>
</feature>
<feature type="region of interest" description="Disordered" evidence="1">
    <location>
        <begin position="117"/>
        <end position="156"/>
    </location>
</feature>
<reference evidence="3 4" key="1">
    <citation type="journal article" date="2014" name="Nat. Genet.">
        <title>Genome sequence of the hot pepper provides insights into the evolution of pungency in Capsicum species.</title>
        <authorList>
            <person name="Kim S."/>
            <person name="Park M."/>
            <person name="Yeom S.I."/>
            <person name="Kim Y.M."/>
            <person name="Lee J.M."/>
            <person name="Lee H.A."/>
            <person name="Seo E."/>
            <person name="Choi J."/>
            <person name="Cheong K."/>
            <person name="Kim K.T."/>
            <person name="Jung K."/>
            <person name="Lee G.W."/>
            <person name="Oh S.K."/>
            <person name="Bae C."/>
            <person name="Kim S.B."/>
            <person name="Lee H.Y."/>
            <person name="Kim S.Y."/>
            <person name="Kim M.S."/>
            <person name="Kang B.C."/>
            <person name="Jo Y.D."/>
            <person name="Yang H.B."/>
            <person name="Jeong H.J."/>
            <person name="Kang W.H."/>
            <person name="Kwon J.K."/>
            <person name="Shin C."/>
            <person name="Lim J.Y."/>
            <person name="Park J.H."/>
            <person name="Huh J.H."/>
            <person name="Kim J.S."/>
            <person name="Kim B.D."/>
            <person name="Cohen O."/>
            <person name="Paran I."/>
            <person name="Suh M.C."/>
            <person name="Lee S.B."/>
            <person name="Kim Y.K."/>
            <person name="Shin Y."/>
            <person name="Noh S.J."/>
            <person name="Park J."/>
            <person name="Seo Y.S."/>
            <person name="Kwon S.Y."/>
            <person name="Kim H.A."/>
            <person name="Park J.M."/>
            <person name="Kim H.J."/>
            <person name="Choi S.B."/>
            <person name="Bosland P.W."/>
            <person name="Reeves G."/>
            <person name="Jo S.H."/>
            <person name="Lee B.W."/>
            <person name="Cho H.T."/>
            <person name="Choi H.S."/>
            <person name="Lee M.S."/>
            <person name="Yu Y."/>
            <person name="Do Choi Y."/>
            <person name="Park B.S."/>
            <person name="van Deynze A."/>
            <person name="Ashrafi H."/>
            <person name="Hill T."/>
            <person name="Kim W.T."/>
            <person name="Pai H.S."/>
            <person name="Ahn H.K."/>
            <person name="Yeam I."/>
            <person name="Giovannoni J.J."/>
            <person name="Rose J.K."/>
            <person name="Sorensen I."/>
            <person name="Lee S.J."/>
            <person name="Kim R.W."/>
            <person name="Choi I.Y."/>
            <person name="Choi B.S."/>
            <person name="Lim J.S."/>
            <person name="Lee Y.H."/>
            <person name="Choi D."/>
        </authorList>
    </citation>
    <scope>NUCLEOTIDE SEQUENCE [LARGE SCALE GENOMIC DNA]</scope>
    <source>
        <strain evidence="4">cv. CM334</strain>
    </source>
</reference>
<proteinExistence type="predicted"/>
<accession>A0A2G3A676</accession>
<organism evidence="3 4">
    <name type="scientific">Capsicum annuum</name>
    <name type="common">Capsicum pepper</name>
    <dbReference type="NCBI Taxonomy" id="4072"/>
    <lineage>
        <taxon>Eukaryota</taxon>
        <taxon>Viridiplantae</taxon>
        <taxon>Streptophyta</taxon>
        <taxon>Embryophyta</taxon>
        <taxon>Tracheophyta</taxon>
        <taxon>Spermatophyta</taxon>
        <taxon>Magnoliopsida</taxon>
        <taxon>eudicotyledons</taxon>
        <taxon>Gunneridae</taxon>
        <taxon>Pentapetalae</taxon>
        <taxon>asterids</taxon>
        <taxon>lamiids</taxon>
        <taxon>Solanales</taxon>
        <taxon>Solanaceae</taxon>
        <taxon>Solanoideae</taxon>
        <taxon>Capsiceae</taxon>
        <taxon>Capsicum</taxon>
    </lineage>
</organism>
<keyword evidence="4" id="KW-1185">Reference proteome</keyword>
<dbReference type="PANTHER" id="PTHR43379">
    <property type="entry name" value="CYSTATHIONINE GAMMA-SYNTHASE"/>
    <property type="match status" value="1"/>
</dbReference>
<dbReference type="PANTHER" id="PTHR43379:SF5">
    <property type="entry name" value="CYSTATHIONINE GAMMA-SYNTHASE 1, CHLOROPLASTIC-LIKE ISOFORM X1"/>
    <property type="match status" value="1"/>
</dbReference>
<gene>
    <name evidence="3" type="ORF">T459_04803</name>
</gene>
<dbReference type="InterPro" id="IPR029480">
    <property type="entry name" value="Transpos_assoc"/>
</dbReference>
<dbReference type="AlphaFoldDB" id="A0A2G3A676"/>
<dbReference type="Proteomes" id="UP000222542">
    <property type="component" value="Unassembled WGS sequence"/>
</dbReference>
<dbReference type="GO" id="GO:0003962">
    <property type="term" value="F:cystathionine gamma-synthase activity"/>
    <property type="evidence" value="ECO:0007669"/>
    <property type="project" value="InterPro"/>
</dbReference>